<dbReference type="KEGG" id="cman:A9D14_02835"/>
<dbReference type="EMBL" id="CP019602">
    <property type="protein sequence ID" value="ARU17191.1"/>
    <property type="molecule type" value="Genomic_DNA"/>
</dbReference>
<feature type="chain" id="PRO_5011751668" evidence="1">
    <location>
        <begin position="29"/>
        <end position="146"/>
    </location>
</feature>
<dbReference type="AlphaFoldDB" id="A0A1Z1FEE8"/>
<keyword evidence="1" id="KW-0732">Signal</keyword>
<feature type="signal peptide" evidence="1">
    <location>
        <begin position="1"/>
        <end position="28"/>
    </location>
</feature>
<reference evidence="2 3" key="1">
    <citation type="submission" date="2017-01" db="EMBL/GenBank/DDBJ databases">
        <title>Complete genome sequence of esterase-producing bacterium Croceicoccus marinus E4A9.</title>
        <authorList>
            <person name="Wu Y.-H."/>
            <person name="Cheng H."/>
            <person name="Xu L."/>
            <person name="Huo Y.-Y."/>
            <person name="Wang C.-S."/>
            <person name="Xu X.-W."/>
        </authorList>
    </citation>
    <scope>NUCLEOTIDE SEQUENCE [LARGE SCALE GENOMIC DNA]</scope>
    <source>
        <strain evidence="2 3">E4A9</strain>
    </source>
</reference>
<dbReference type="RefSeq" id="WP_066848059.1">
    <property type="nucleotide sequence ID" value="NZ_CP019602.1"/>
</dbReference>
<name>A0A1Z1FEE8_9SPHN</name>
<dbReference type="Proteomes" id="UP000195807">
    <property type="component" value="Chromosome"/>
</dbReference>
<evidence type="ECO:0000256" key="1">
    <source>
        <dbReference type="SAM" id="SignalP"/>
    </source>
</evidence>
<protein>
    <submittedName>
        <fullName evidence="2">Uncharacterized protein</fullName>
    </submittedName>
</protein>
<dbReference type="STRING" id="450378.GCA_001661675_00565"/>
<keyword evidence="3" id="KW-1185">Reference proteome</keyword>
<evidence type="ECO:0000313" key="3">
    <source>
        <dbReference type="Proteomes" id="UP000195807"/>
    </source>
</evidence>
<dbReference type="OrthoDB" id="5956991at2"/>
<sequence>MTPKNRLAAIALASFAPVFALTPIAAQAAQDDPATEELSKGEQRLAKALEGRVAGEPENCIQLNRITSSTIYDDTAIVYRVGSTLYVNRPDGGANFLDSRDIMVNRTTIGQICDIDTVQMMDQTGFMSGIVFLGEFVPYTKPEQEG</sequence>
<organism evidence="2 3">
    <name type="scientific">Croceicoccus marinus</name>
    <dbReference type="NCBI Taxonomy" id="450378"/>
    <lineage>
        <taxon>Bacteria</taxon>
        <taxon>Pseudomonadati</taxon>
        <taxon>Pseudomonadota</taxon>
        <taxon>Alphaproteobacteria</taxon>
        <taxon>Sphingomonadales</taxon>
        <taxon>Erythrobacteraceae</taxon>
        <taxon>Croceicoccus</taxon>
    </lineage>
</organism>
<evidence type="ECO:0000313" key="2">
    <source>
        <dbReference type="EMBL" id="ARU17191.1"/>
    </source>
</evidence>
<proteinExistence type="predicted"/>
<gene>
    <name evidence="2" type="ORF">A9D14_02835</name>
</gene>
<accession>A0A1Z1FEE8</accession>